<sequence length="51" mass="5983">MVRWLCSFFWCWGWDGAGDLEGPDVEPVWEQMPNQTIDPIVVRHDRSFTAT</sequence>
<evidence type="ECO:0000313" key="2">
    <source>
        <dbReference type="EMBL" id="PRQ71442.1"/>
    </source>
</evidence>
<gene>
    <name evidence="2" type="ORF">AAT19DRAFT_10300</name>
</gene>
<dbReference type="Proteomes" id="UP000239560">
    <property type="component" value="Unassembled WGS sequence"/>
</dbReference>
<protein>
    <submittedName>
        <fullName evidence="2">Uncharacterized protein</fullName>
    </submittedName>
</protein>
<comment type="caution">
    <text evidence="2">The sequence shown here is derived from an EMBL/GenBank/DDBJ whole genome shotgun (WGS) entry which is preliminary data.</text>
</comment>
<dbReference type="AlphaFoldDB" id="A0A2T0A0B4"/>
<organism evidence="2 3">
    <name type="scientific">Rhodotorula toruloides</name>
    <name type="common">Yeast</name>
    <name type="synonym">Rhodosporidium toruloides</name>
    <dbReference type="NCBI Taxonomy" id="5286"/>
    <lineage>
        <taxon>Eukaryota</taxon>
        <taxon>Fungi</taxon>
        <taxon>Dikarya</taxon>
        <taxon>Basidiomycota</taxon>
        <taxon>Pucciniomycotina</taxon>
        <taxon>Microbotryomycetes</taxon>
        <taxon>Sporidiobolales</taxon>
        <taxon>Sporidiobolaceae</taxon>
        <taxon>Rhodotorula</taxon>
    </lineage>
</organism>
<keyword evidence="1" id="KW-0732">Signal</keyword>
<dbReference type="EMBL" id="LCTV02000012">
    <property type="protein sequence ID" value="PRQ71442.1"/>
    <property type="molecule type" value="Genomic_DNA"/>
</dbReference>
<feature type="chain" id="PRO_5015741322" evidence="1">
    <location>
        <begin position="17"/>
        <end position="51"/>
    </location>
</feature>
<name>A0A2T0A0B4_RHOTO</name>
<evidence type="ECO:0000256" key="1">
    <source>
        <dbReference type="SAM" id="SignalP"/>
    </source>
</evidence>
<reference evidence="2 3" key="1">
    <citation type="journal article" date="2018" name="Elife">
        <title>Functional genomics of lipid metabolism in the oleaginous yeast Rhodosporidium toruloides.</title>
        <authorList>
            <person name="Coradetti S.T."/>
            <person name="Pinel D."/>
            <person name="Geiselman G."/>
            <person name="Ito M."/>
            <person name="Mondo S."/>
            <person name="Reilly M.C."/>
            <person name="Cheng Y.F."/>
            <person name="Bauer S."/>
            <person name="Grigoriev I."/>
            <person name="Gladden J.M."/>
            <person name="Simmons B.A."/>
            <person name="Brem R."/>
            <person name="Arkin A.P."/>
            <person name="Skerker J.M."/>
        </authorList>
    </citation>
    <scope>NUCLEOTIDE SEQUENCE [LARGE SCALE GENOMIC DNA]</scope>
    <source>
        <strain evidence="2 3">NBRC 0880</strain>
    </source>
</reference>
<proteinExistence type="predicted"/>
<evidence type="ECO:0000313" key="3">
    <source>
        <dbReference type="Proteomes" id="UP000239560"/>
    </source>
</evidence>
<dbReference type="OrthoDB" id="3360383at2759"/>
<feature type="signal peptide" evidence="1">
    <location>
        <begin position="1"/>
        <end position="16"/>
    </location>
</feature>
<accession>A0A2T0A0B4</accession>